<sequence length="103" mass="11739">MWQMELGALKWLAHIFQRKAKNTRTGEQEEEESGGQYHRVTARLSRGDTLIVPAGHPVAVIASQNEDLRLIAFGVNAENNQRKLLKATFANARYVEYAYIMLH</sequence>
<name>A0AAW0IZG7_QUESU</name>
<evidence type="ECO:0000256" key="1">
    <source>
        <dbReference type="ARBA" id="ARBA00023597"/>
    </source>
</evidence>
<comment type="similarity">
    <text evidence="1">Belongs to the 7S seed storage protein family.</text>
</comment>
<dbReference type="EMBL" id="PKMF04000766">
    <property type="protein sequence ID" value="KAK7819805.1"/>
    <property type="molecule type" value="Genomic_DNA"/>
</dbReference>
<dbReference type="AlphaFoldDB" id="A0AAW0IZG7"/>
<keyword evidence="4" id="KW-1185">Reference proteome</keyword>
<dbReference type="Proteomes" id="UP000237347">
    <property type="component" value="Unassembled WGS sequence"/>
</dbReference>
<dbReference type="InterPro" id="IPR006045">
    <property type="entry name" value="Cupin_1"/>
</dbReference>
<dbReference type="PANTHER" id="PTHR31189">
    <property type="entry name" value="OS03G0336100 PROTEIN-RELATED"/>
    <property type="match status" value="1"/>
</dbReference>
<proteinExistence type="inferred from homology"/>
<reference evidence="3 4" key="1">
    <citation type="journal article" date="2018" name="Sci. Data">
        <title>The draft genome sequence of cork oak.</title>
        <authorList>
            <person name="Ramos A.M."/>
            <person name="Usie A."/>
            <person name="Barbosa P."/>
            <person name="Barros P.M."/>
            <person name="Capote T."/>
            <person name="Chaves I."/>
            <person name="Simoes F."/>
            <person name="Abreu I."/>
            <person name="Carrasquinho I."/>
            <person name="Faro C."/>
            <person name="Guimaraes J.B."/>
            <person name="Mendonca D."/>
            <person name="Nobrega F."/>
            <person name="Rodrigues L."/>
            <person name="Saibo N.J.M."/>
            <person name="Varela M.C."/>
            <person name="Egas C."/>
            <person name="Matos J."/>
            <person name="Miguel C.M."/>
            <person name="Oliveira M.M."/>
            <person name="Ricardo C.P."/>
            <person name="Goncalves S."/>
        </authorList>
    </citation>
    <scope>NUCLEOTIDE SEQUENCE [LARGE SCALE GENOMIC DNA]</scope>
    <source>
        <strain evidence="4">cv. HL8</strain>
    </source>
</reference>
<protein>
    <submittedName>
        <fullName evidence="3">Convicilin</fullName>
    </submittedName>
</protein>
<dbReference type="Pfam" id="PF00190">
    <property type="entry name" value="Cupin_1"/>
    <property type="match status" value="1"/>
</dbReference>
<organism evidence="3 4">
    <name type="scientific">Quercus suber</name>
    <name type="common">Cork oak</name>
    <dbReference type="NCBI Taxonomy" id="58331"/>
    <lineage>
        <taxon>Eukaryota</taxon>
        <taxon>Viridiplantae</taxon>
        <taxon>Streptophyta</taxon>
        <taxon>Embryophyta</taxon>
        <taxon>Tracheophyta</taxon>
        <taxon>Spermatophyta</taxon>
        <taxon>Magnoliopsida</taxon>
        <taxon>eudicotyledons</taxon>
        <taxon>Gunneridae</taxon>
        <taxon>Pentapetalae</taxon>
        <taxon>rosids</taxon>
        <taxon>fabids</taxon>
        <taxon>Fagales</taxon>
        <taxon>Fagaceae</taxon>
        <taxon>Quercus</taxon>
    </lineage>
</organism>
<dbReference type="Gene3D" id="2.60.120.10">
    <property type="entry name" value="Jelly Rolls"/>
    <property type="match status" value="1"/>
</dbReference>
<feature type="domain" description="Cupin type-1" evidence="2">
    <location>
        <begin position="37"/>
        <end position="87"/>
    </location>
</feature>
<evidence type="ECO:0000313" key="4">
    <source>
        <dbReference type="Proteomes" id="UP000237347"/>
    </source>
</evidence>
<dbReference type="PANTHER" id="PTHR31189:SF41">
    <property type="entry name" value="VICILIN C72"/>
    <property type="match status" value="1"/>
</dbReference>
<evidence type="ECO:0000313" key="3">
    <source>
        <dbReference type="EMBL" id="KAK7819805.1"/>
    </source>
</evidence>
<dbReference type="InterPro" id="IPR050253">
    <property type="entry name" value="Seed_Storage-Functional"/>
</dbReference>
<gene>
    <name evidence="3" type="primary">CVCA</name>
    <name evidence="3" type="ORF">CFP56_039582</name>
</gene>
<accession>A0AAW0IZG7</accession>
<dbReference type="InterPro" id="IPR011051">
    <property type="entry name" value="RmlC_Cupin_sf"/>
</dbReference>
<dbReference type="InterPro" id="IPR014710">
    <property type="entry name" value="RmlC-like_jellyroll"/>
</dbReference>
<evidence type="ECO:0000259" key="2">
    <source>
        <dbReference type="Pfam" id="PF00190"/>
    </source>
</evidence>
<dbReference type="SUPFAM" id="SSF51182">
    <property type="entry name" value="RmlC-like cupins"/>
    <property type="match status" value="1"/>
</dbReference>
<comment type="caution">
    <text evidence="3">The sequence shown here is derived from an EMBL/GenBank/DDBJ whole genome shotgun (WGS) entry which is preliminary data.</text>
</comment>